<feature type="region of interest" description="Disordered" evidence="1">
    <location>
        <begin position="16"/>
        <end position="45"/>
    </location>
</feature>
<evidence type="ECO:0000313" key="4">
    <source>
        <dbReference type="Xenbase" id="XB-GENE-29093079"/>
    </source>
</evidence>
<sequence>MNSKNIELRVLSGMESDQGAPQLSAVGNQETSDAPESTSLEPGIEDGGCCDYVQNEAQARGPITVVTENLISLGHWIEWIFAALRYYTPSWAPSLSALRLFTSGHRVRLLGRKMDEITRLTDSIKNLNLTDCTTKNQGYDRVLLQLFGFLGHGKSSFINTCKYVLEDGEYQNYTDSKNSEGGDTKTRVTFPLTDTLTLVDNRGCSAMNDYETAEIFAQLANLLPLDKGVNWSKGFGLTERIIEAEADVKSSDFIYPIFVFSVKQGLPNEEMPMIKELLETARDLTEIFPIVVLTHKTSGNLREMKDKFKNMGAEQIFALENFTPEDCIKTKGRHEEVLKFFCEIIKDIEFCLERMGDPEKNRQGRKKKVLKFIHEREVKNKDQELQRQQMQLKLMRGK</sequence>
<evidence type="ECO:0000313" key="2">
    <source>
        <dbReference type="Proteomes" id="UP000008143"/>
    </source>
</evidence>
<organism evidence="2 3">
    <name type="scientific">Xenopus tropicalis</name>
    <name type="common">Western clawed frog</name>
    <name type="synonym">Silurana tropicalis</name>
    <dbReference type="NCBI Taxonomy" id="8364"/>
    <lineage>
        <taxon>Eukaryota</taxon>
        <taxon>Metazoa</taxon>
        <taxon>Chordata</taxon>
        <taxon>Craniata</taxon>
        <taxon>Vertebrata</taxon>
        <taxon>Euteleostomi</taxon>
        <taxon>Amphibia</taxon>
        <taxon>Batrachia</taxon>
        <taxon>Anura</taxon>
        <taxon>Pipoidea</taxon>
        <taxon>Pipidae</taxon>
        <taxon>Xenopodinae</taxon>
        <taxon>Xenopus</taxon>
        <taxon>Silurana</taxon>
    </lineage>
</organism>
<dbReference type="AlphaFoldDB" id="A0A8J1IV25"/>
<accession>A0A8J1IV25</accession>
<proteinExistence type="predicted"/>
<evidence type="ECO:0000313" key="3">
    <source>
        <dbReference type="RefSeq" id="XP_031749453.1"/>
    </source>
</evidence>
<name>A0A8J1IV25_XENTR</name>
<evidence type="ECO:0000256" key="1">
    <source>
        <dbReference type="SAM" id="MobiDB-lite"/>
    </source>
</evidence>
<reference evidence="3" key="1">
    <citation type="submission" date="2025-08" db="UniProtKB">
        <authorList>
            <consortium name="RefSeq"/>
        </authorList>
    </citation>
    <scope>IDENTIFICATION</scope>
    <source>
        <strain evidence="3">Nigerian</strain>
        <tissue evidence="3">Liver and blood</tissue>
    </source>
</reference>
<dbReference type="KEGG" id="xtr:116407714"/>
<dbReference type="OrthoDB" id="25620at2759"/>
<keyword evidence="2" id="KW-1185">Reference proteome</keyword>
<gene>
    <name evidence="3 4" type="primary">LOC116407714</name>
</gene>
<protein>
    <submittedName>
        <fullName evidence="3">Uncharacterized protein LOC116407714</fullName>
    </submittedName>
</protein>
<feature type="compositionally biased region" description="Polar residues" evidence="1">
    <location>
        <begin position="19"/>
        <end position="40"/>
    </location>
</feature>
<dbReference type="RefSeq" id="XP_031749453.1">
    <property type="nucleotide sequence ID" value="XM_031893593.1"/>
</dbReference>
<dbReference type="Xenbase" id="XB-GENE-29093079">
    <property type="gene designation" value="LOC116407714"/>
</dbReference>
<dbReference type="GeneID" id="116407714"/>
<dbReference type="AGR" id="Xenbase:XB-GENE-29093079"/>
<dbReference type="Proteomes" id="UP000008143">
    <property type="component" value="Chromosome 9"/>
</dbReference>